<evidence type="ECO:0000313" key="1">
    <source>
        <dbReference type="EMBL" id="RMZ71492.1"/>
    </source>
</evidence>
<dbReference type="InterPro" id="IPR044924">
    <property type="entry name" value="HAD-SF_hydro_IA_REG-2-like_cap"/>
</dbReference>
<name>A0A3M7MAJ2_9PLEO</name>
<evidence type="ECO:0000313" key="2">
    <source>
        <dbReference type="Proteomes" id="UP000265663"/>
    </source>
</evidence>
<protein>
    <submittedName>
        <fullName evidence="1">Haloacid dehalogenase</fullName>
    </submittedName>
</protein>
<dbReference type="OrthoDB" id="444127at2759"/>
<dbReference type="PANTHER" id="PTHR46191:SF2">
    <property type="entry name" value="HALOACID DEHALOGENASE-LIKE HYDROLASE DOMAIN-CONTAINING PROTEIN 3"/>
    <property type="match status" value="1"/>
</dbReference>
<reference evidence="1 2" key="1">
    <citation type="journal article" date="2014" name="PLoS ONE">
        <title>De novo Genome Assembly of the Fungal Plant Pathogen Pyrenophora semeniperda.</title>
        <authorList>
            <person name="Soliai M.M."/>
            <person name="Meyer S.E."/>
            <person name="Udall J.A."/>
            <person name="Elzinga D.E."/>
            <person name="Hermansen R.A."/>
            <person name="Bodily P.M."/>
            <person name="Hart A.A."/>
            <person name="Coleman C.E."/>
        </authorList>
    </citation>
    <scope>NUCLEOTIDE SEQUENCE [LARGE SCALE GENOMIC DNA]</scope>
    <source>
        <strain evidence="1 2">CCB06</strain>
        <tissue evidence="1">Mycelium</tissue>
    </source>
</reference>
<dbReference type="InterPro" id="IPR051828">
    <property type="entry name" value="HAD-like_hydrolase_domain"/>
</dbReference>
<dbReference type="Proteomes" id="UP000265663">
    <property type="component" value="Unassembled WGS sequence"/>
</dbReference>
<accession>A0A3M7MAJ2</accession>
<dbReference type="Pfam" id="PF00702">
    <property type="entry name" value="Hydrolase"/>
    <property type="match status" value="1"/>
</dbReference>
<dbReference type="InterPro" id="IPR006439">
    <property type="entry name" value="HAD-SF_hydro_IA"/>
</dbReference>
<dbReference type="Gene3D" id="3.40.50.1000">
    <property type="entry name" value="HAD superfamily/HAD-like"/>
    <property type="match status" value="1"/>
</dbReference>
<organism evidence="1 2">
    <name type="scientific">Pyrenophora seminiperda CCB06</name>
    <dbReference type="NCBI Taxonomy" id="1302712"/>
    <lineage>
        <taxon>Eukaryota</taxon>
        <taxon>Fungi</taxon>
        <taxon>Dikarya</taxon>
        <taxon>Ascomycota</taxon>
        <taxon>Pezizomycotina</taxon>
        <taxon>Dothideomycetes</taxon>
        <taxon>Pleosporomycetidae</taxon>
        <taxon>Pleosporales</taxon>
        <taxon>Pleosporineae</taxon>
        <taxon>Pleosporaceae</taxon>
        <taxon>Pyrenophora</taxon>
    </lineage>
</organism>
<dbReference type="GO" id="GO:0005634">
    <property type="term" value="C:nucleus"/>
    <property type="evidence" value="ECO:0007669"/>
    <property type="project" value="TreeGrafter"/>
</dbReference>
<dbReference type="SUPFAM" id="SSF56784">
    <property type="entry name" value="HAD-like"/>
    <property type="match status" value="1"/>
</dbReference>
<dbReference type="PANTHER" id="PTHR46191">
    <property type="match status" value="1"/>
</dbReference>
<dbReference type="EMBL" id="KE747827">
    <property type="protein sequence ID" value="RMZ71492.1"/>
    <property type="molecule type" value="Genomic_DNA"/>
</dbReference>
<gene>
    <name evidence="1" type="ORF">GMOD_00006612</name>
</gene>
<dbReference type="GO" id="GO:0016791">
    <property type="term" value="F:phosphatase activity"/>
    <property type="evidence" value="ECO:0007669"/>
    <property type="project" value="UniProtKB-ARBA"/>
</dbReference>
<sequence>MATTKPLSTKKNLLLCLDAFGTLFTPSIPIPVAYARAAARHGIEDIGNTEDPREIASRFKRSFRGESKKNPNYGKATQMTVEKWWGNVIHSTFAPMLKPTQRFPQGLVTELIRTYSSSEGYSLYPDVKPFFNMLRSVKSDSESQSQISTSTWPWDKTIVGIITNSDSRVPSILSSFDLHVSARRHKARTSTALMEAETADINFVIMSYDVGAEKPDAAIFRAAEEMLGDDIQEFEKLYVGDDIEKDYFGAKYAGWGSLLVRRGVRKLNEEGESSKGIIQITEKNELGKRRRVDAVESLLDLGSWQPKQKT</sequence>
<keyword evidence="2" id="KW-1185">Reference proteome</keyword>
<dbReference type="NCBIfam" id="TIGR01549">
    <property type="entry name" value="HAD-SF-IA-v1"/>
    <property type="match status" value="1"/>
</dbReference>
<proteinExistence type="predicted"/>
<dbReference type="InterPro" id="IPR023214">
    <property type="entry name" value="HAD_sf"/>
</dbReference>
<dbReference type="AlphaFoldDB" id="A0A3M7MAJ2"/>
<dbReference type="Gene3D" id="1.10.150.720">
    <property type="entry name" value="Haloacid dehalogenase-like hydrolase"/>
    <property type="match status" value="1"/>
</dbReference>
<dbReference type="InterPro" id="IPR036412">
    <property type="entry name" value="HAD-like_sf"/>
</dbReference>